<dbReference type="SUPFAM" id="SSF52540">
    <property type="entry name" value="P-loop containing nucleoside triphosphate hydrolases"/>
    <property type="match status" value="1"/>
</dbReference>
<dbReference type="SUPFAM" id="SSF55811">
    <property type="entry name" value="Nudix"/>
    <property type="match status" value="1"/>
</dbReference>
<dbReference type="GO" id="GO:0006310">
    <property type="term" value="P:DNA recombination"/>
    <property type="evidence" value="ECO:0007669"/>
    <property type="project" value="UniProtKB-ARBA"/>
</dbReference>
<name>A0A9P8D267_MORAP</name>
<dbReference type="AlphaFoldDB" id="A0A9P8D267"/>
<dbReference type="GO" id="GO:0046872">
    <property type="term" value="F:metal ion binding"/>
    <property type="evidence" value="ECO:0007669"/>
    <property type="project" value="UniProtKB-KW"/>
</dbReference>
<dbReference type="PANTHER" id="PTHR12318">
    <property type="entry name" value="TESTOSTERONE-REGULATED PROTEIN RP2"/>
    <property type="match status" value="1"/>
</dbReference>
<evidence type="ECO:0000256" key="3">
    <source>
        <dbReference type="ARBA" id="ARBA00022723"/>
    </source>
</evidence>
<dbReference type="Proteomes" id="UP000717515">
    <property type="component" value="Unassembled WGS sequence"/>
</dbReference>
<keyword evidence="3" id="KW-0479">Metal-binding</keyword>
<dbReference type="InterPro" id="IPR027417">
    <property type="entry name" value="P-loop_NTPase"/>
</dbReference>
<evidence type="ECO:0000313" key="10">
    <source>
        <dbReference type="EMBL" id="KAG9327112.1"/>
    </source>
</evidence>
<comment type="caution">
    <text evidence="10">The sequence shown here is derived from an EMBL/GenBank/DDBJ whole genome shotgun (WGS) entry which is preliminary data.</text>
</comment>
<dbReference type="GO" id="GO:0061982">
    <property type="term" value="P:meiosis I cell cycle process"/>
    <property type="evidence" value="ECO:0007669"/>
    <property type="project" value="UniProtKB-ARBA"/>
</dbReference>
<protein>
    <submittedName>
        <fullName evidence="10">Uncharacterized protein</fullName>
    </submittedName>
</protein>
<keyword evidence="6" id="KW-0464">Manganese</keyword>
<dbReference type="InterPro" id="IPR039121">
    <property type="entry name" value="NUDT19"/>
</dbReference>
<feature type="domain" description="RecA family profile 1" evidence="8">
    <location>
        <begin position="86"/>
        <end position="279"/>
    </location>
</feature>
<dbReference type="EMBL" id="JAIFTL010000009">
    <property type="protein sequence ID" value="KAG9327112.1"/>
    <property type="molecule type" value="Genomic_DNA"/>
</dbReference>
<dbReference type="GO" id="GO:0005739">
    <property type="term" value="C:mitochondrion"/>
    <property type="evidence" value="ECO:0007669"/>
    <property type="project" value="TreeGrafter"/>
</dbReference>
<dbReference type="PROSITE" id="PS51462">
    <property type="entry name" value="NUDIX"/>
    <property type="match status" value="1"/>
</dbReference>
<evidence type="ECO:0000256" key="2">
    <source>
        <dbReference type="ARBA" id="ARBA00001946"/>
    </source>
</evidence>
<dbReference type="GO" id="GO:0140664">
    <property type="term" value="F:ATP-dependent DNA damage sensor activity"/>
    <property type="evidence" value="ECO:0007669"/>
    <property type="project" value="InterPro"/>
</dbReference>
<dbReference type="InterPro" id="IPR020588">
    <property type="entry name" value="RecA_ATP-bd"/>
</dbReference>
<organism evidence="10 11">
    <name type="scientific">Mortierella alpina</name>
    <name type="common">Oleaginous fungus</name>
    <name type="synonym">Mortierella renispora</name>
    <dbReference type="NCBI Taxonomy" id="64518"/>
    <lineage>
        <taxon>Eukaryota</taxon>
        <taxon>Fungi</taxon>
        <taxon>Fungi incertae sedis</taxon>
        <taxon>Mucoromycota</taxon>
        <taxon>Mortierellomycotina</taxon>
        <taxon>Mortierellomycetes</taxon>
        <taxon>Mortierellales</taxon>
        <taxon>Mortierellaceae</taxon>
        <taxon>Mortierella</taxon>
    </lineage>
</organism>
<sequence>MPLLKSYLDKELSLRDRALLNEIVALGVKTDANLLLDPNAVVAKTNGRVTKAIIDGLLDRVVLPTMRASVSGPMRASDIHMESAVVRHYVSSGWKRIDQLLGGQGWASGEVNEICGAAGAGKTHMCLNAVATMLVNDPNSQAIWVDTLDGEFSAQRISAIIQAQLARRAIVGRRSTEGAEEPSIENQLMAIISRIQVYACRDVYELLATFESIRHSLKDSETVSNLTARVLVIDSLSTVLTEVLRGTDGAGHATMMHTSRELRQLAFDFSLVTLVTTLSVQLSYPEEQSPSILMTSTSKPSLGTSWKFATDLQLFLTRLNTRSGERDGSDTNGDELSDGETLASVPVAQGGVPGRLVELLRSKRLPSTTKASKQFTRFNTTAAMTTEQLQQLRDSSSLIVAAPISKSKVQPGKANYKILLLKRSRIGTSASAHVFPGGNVDKADHDPRWATLLNYQPKDPKAPPLHNAICAIREAFEESGVLVCEPPTELSNDEIRLWRDKVHNNAQEFYNLCTSHHLRPSVDRLCHFSSWITPPVEAKRFHTQFYLTVLPWSRESFSDSRVFADGKETTQLDWFTPEEAIEAYRQNKIQMFLPPQFVSLAHLLPVLKHEDLVQHFNEREVVHTMPEFVLESQDENGIHLRGILPGDEEHSLHVKEGHKHRIHITKNKKGMKLRSYVQGPIEIQARL</sequence>
<feature type="domain" description="Nudix hydrolase" evidence="9">
    <location>
        <begin position="391"/>
        <end position="597"/>
    </location>
</feature>
<dbReference type="CDD" id="cd18870">
    <property type="entry name" value="NUDIX_AcylCoAdiphos_Nudt19"/>
    <property type="match status" value="1"/>
</dbReference>
<evidence type="ECO:0000259" key="8">
    <source>
        <dbReference type="PROSITE" id="PS50162"/>
    </source>
</evidence>
<keyword evidence="4" id="KW-0378">Hydrolase</keyword>
<gene>
    <name evidence="10" type="ORF">KVV02_008742</name>
</gene>
<evidence type="ECO:0000256" key="6">
    <source>
        <dbReference type="ARBA" id="ARBA00023211"/>
    </source>
</evidence>
<dbReference type="GO" id="GO:0005524">
    <property type="term" value="F:ATP binding"/>
    <property type="evidence" value="ECO:0007669"/>
    <property type="project" value="InterPro"/>
</dbReference>
<evidence type="ECO:0000259" key="9">
    <source>
        <dbReference type="PROSITE" id="PS51462"/>
    </source>
</evidence>
<dbReference type="GO" id="GO:0006281">
    <property type="term" value="P:DNA repair"/>
    <property type="evidence" value="ECO:0007669"/>
    <property type="project" value="InterPro"/>
</dbReference>
<feature type="region of interest" description="Disordered" evidence="7">
    <location>
        <begin position="322"/>
        <end position="347"/>
    </location>
</feature>
<proteinExistence type="predicted"/>
<evidence type="ECO:0000256" key="4">
    <source>
        <dbReference type="ARBA" id="ARBA00022801"/>
    </source>
</evidence>
<evidence type="ECO:0000313" key="11">
    <source>
        <dbReference type="Proteomes" id="UP000717515"/>
    </source>
</evidence>
<dbReference type="GO" id="GO:0003677">
    <property type="term" value="F:DNA binding"/>
    <property type="evidence" value="ECO:0007669"/>
    <property type="project" value="InterPro"/>
</dbReference>
<dbReference type="PANTHER" id="PTHR12318:SF0">
    <property type="entry name" value="ACYL-COENZYME A DIPHOSPHATASE NUDT19"/>
    <property type="match status" value="1"/>
</dbReference>
<reference evidence="10" key="1">
    <citation type="submission" date="2021-07" db="EMBL/GenBank/DDBJ databases">
        <title>Draft genome of Mortierella alpina, strain LL118, isolated from an aspen leaf litter sample.</title>
        <authorList>
            <person name="Yang S."/>
            <person name="Vinatzer B.A."/>
        </authorList>
    </citation>
    <scope>NUCLEOTIDE SEQUENCE</scope>
    <source>
        <strain evidence="10">LL118</strain>
    </source>
</reference>
<comment type="cofactor">
    <cofactor evidence="1">
        <name>Mn(2+)</name>
        <dbReference type="ChEBI" id="CHEBI:29035"/>
    </cofactor>
</comment>
<dbReference type="InterPro" id="IPR015797">
    <property type="entry name" value="NUDIX_hydrolase-like_dom_sf"/>
</dbReference>
<evidence type="ECO:0000256" key="5">
    <source>
        <dbReference type="ARBA" id="ARBA00022842"/>
    </source>
</evidence>
<dbReference type="Gene3D" id="3.90.79.10">
    <property type="entry name" value="Nucleoside Triphosphate Pyrophosphohydrolase"/>
    <property type="match status" value="1"/>
</dbReference>
<evidence type="ECO:0000256" key="7">
    <source>
        <dbReference type="SAM" id="MobiDB-lite"/>
    </source>
</evidence>
<dbReference type="InterPro" id="IPR000086">
    <property type="entry name" value="NUDIX_hydrolase_dom"/>
</dbReference>
<dbReference type="Gene3D" id="3.40.50.300">
    <property type="entry name" value="P-loop containing nucleotide triphosphate hydrolases"/>
    <property type="match status" value="1"/>
</dbReference>
<keyword evidence="5" id="KW-0460">Magnesium</keyword>
<accession>A0A9P8D267</accession>
<dbReference type="GO" id="GO:0016818">
    <property type="term" value="F:hydrolase activity, acting on acid anhydrides, in phosphorus-containing anhydrides"/>
    <property type="evidence" value="ECO:0007669"/>
    <property type="project" value="InterPro"/>
</dbReference>
<comment type="cofactor">
    <cofactor evidence="2">
        <name>Mg(2+)</name>
        <dbReference type="ChEBI" id="CHEBI:18420"/>
    </cofactor>
</comment>
<dbReference type="PROSITE" id="PS50162">
    <property type="entry name" value="RECA_2"/>
    <property type="match status" value="1"/>
</dbReference>
<evidence type="ECO:0000256" key="1">
    <source>
        <dbReference type="ARBA" id="ARBA00001936"/>
    </source>
</evidence>